<dbReference type="InterPro" id="IPR007921">
    <property type="entry name" value="CHAP_dom"/>
</dbReference>
<evidence type="ECO:0000256" key="1">
    <source>
        <dbReference type="SAM" id="SignalP"/>
    </source>
</evidence>
<dbReference type="Proteomes" id="UP000765338">
    <property type="component" value="Unassembled WGS sequence"/>
</dbReference>
<dbReference type="Gene3D" id="3.90.1720.10">
    <property type="entry name" value="endopeptidase domain like (from Nostoc punctiforme)"/>
    <property type="match status" value="1"/>
</dbReference>
<evidence type="ECO:0000313" key="3">
    <source>
        <dbReference type="EMBL" id="MBA5727898.1"/>
    </source>
</evidence>
<evidence type="ECO:0000313" key="4">
    <source>
        <dbReference type="Proteomes" id="UP000765338"/>
    </source>
</evidence>
<dbReference type="InterPro" id="IPR038765">
    <property type="entry name" value="Papain-like_cys_pep_sf"/>
</dbReference>
<dbReference type="EMBL" id="PDLY01000004">
    <property type="protein sequence ID" value="MBA5727898.1"/>
    <property type="molecule type" value="Genomic_DNA"/>
</dbReference>
<evidence type="ECO:0000259" key="2">
    <source>
        <dbReference type="PROSITE" id="PS50911"/>
    </source>
</evidence>
<comment type="caution">
    <text evidence="3">The sequence shown here is derived from an EMBL/GenBank/DDBJ whole genome shotgun (WGS) entry which is preliminary data.</text>
</comment>
<accession>A0ABR5ZUJ2</accession>
<reference evidence="3 4" key="1">
    <citation type="submission" date="2017-10" db="EMBL/GenBank/DDBJ databases">
        <authorList>
            <person name="Jakob F."/>
        </authorList>
    </citation>
    <scope>NUCLEOTIDE SEQUENCE [LARGE SCALE GENOMIC DNA]</scope>
    <source>
        <strain evidence="3 4">TMW 2.1889</strain>
    </source>
</reference>
<feature type="chain" id="PRO_5046425386" evidence="1">
    <location>
        <begin position="33"/>
        <end position="226"/>
    </location>
</feature>
<feature type="signal peptide" evidence="1">
    <location>
        <begin position="1"/>
        <end position="32"/>
    </location>
</feature>
<keyword evidence="1" id="KW-0732">Signal</keyword>
<dbReference type="SUPFAM" id="SSF54001">
    <property type="entry name" value="Cysteine proteinases"/>
    <property type="match status" value="1"/>
</dbReference>
<dbReference type="Pfam" id="PF05257">
    <property type="entry name" value="CHAP"/>
    <property type="match status" value="1"/>
</dbReference>
<dbReference type="PROSITE" id="PS50911">
    <property type="entry name" value="CHAP"/>
    <property type="match status" value="1"/>
</dbReference>
<organism evidence="3 4">
    <name type="scientific">Bombella mellum</name>
    <dbReference type="NCBI Taxonomy" id="2039288"/>
    <lineage>
        <taxon>Bacteria</taxon>
        <taxon>Pseudomonadati</taxon>
        <taxon>Pseudomonadota</taxon>
        <taxon>Alphaproteobacteria</taxon>
        <taxon>Acetobacterales</taxon>
        <taxon>Acetobacteraceae</taxon>
        <taxon>Bombella</taxon>
    </lineage>
</organism>
<feature type="domain" description="Peptidase C51" evidence="2">
    <location>
        <begin position="39"/>
        <end position="159"/>
    </location>
</feature>
<name>A0ABR5ZUJ2_9PROT</name>
<keyword evidence="4" id="KW-1185">Reference proteome</keyword>
<proteinExistence type="predicted"/>
<protein>
    <submittedName>
        <fullName evidence="3">Amidase</fullName>
    </submittedName>
</protein>
<sequence>MGRYIMRRNGKRLFLSCLMLSAAAFCAPKAEARHPVRHSSRLVKGGHFLHRHFRHYGHAHVIQCVAYVHQNTDFQIRGNARDWWRNAEGIYARGQQPEVGAVLSFRGTRRMPLGHVAVVSQKIDSRTIMVDQSHWISNGVTRNTRVVDVSPDNDWTAVRVALPHDGRLGSIYPTYGFIYSRHDGAAPISNAVHNVMAHGTASDMETASIPADANFFGDEAPSRSLR</sequence>
<gene>
    <name evidence="3" type="ORF">CPA56_07895</name>
</gene>